<feature type="transmembrane region" description="Helical" evidence="11">
    <location>
        <begin position="89"/>
        <end position="109"/>
    </location>
</feature>
<dbReference type="PROSITE" id="PS50283">
    <property type="entry name" value="NA_SOLUT_SYMP_3"/>
    <property type="match status" value="1"/>
</dbReference>
<dbReference type="Gene3D" id="1.20.1730.10">
    <property type="entry name" value="Sodium/glucose cotransporter"/>
    <property type="match status" value="1"/>
</dbReference>
<evidence type="ECO:0000256" key="9">
    <source>
        <dbReference type="RuleBase" id="RU362091"/>
    </source>
</evidence>
<evidence type="ECO:0000256" key="6">
    <source>
        <dbReference type="ARBA" id="ARBA00022847"/>
    </source>
</evidence>
<evidence type="ECO:0000256" key="10">
    <source>
        <dbReference type="SAM" id="MobiDB-lite"/>
    </source>
</evidence>
<reference evidence="12 13" key="1">
    <citation type="journal article" date="2020" name="Int. J. Syst. Evol. Microbiol.">
        <title>Reclassification of Streptomyces castelarensis and Streptomyces sporoclivatus as later heterotypic synonyms of Streptomyces antimycoticus.</title>
        <authorList>
            <person name="Komaki H."/>
            <person name="Tamura T."/>
        </authorList>
    </citation>
    <scope>NUCLEOTIDE SEQUENCE [LARGE SCALE GENOMIC DNA]</scope>
    <source>
        <strain evidence="12 13">NBRC 100767</strain>
    </source>
</reference>
<feature type="region of interest" description="Disordered" evidence="10">
    <location>
        <begin position="511"/>
        <end position="532"/>
    </location>
</feature>
<evidence type="ECO:0000256" key="11">
    <source>
        <dbReference type="SAM" id="Phobius"/>
    </source>
</evidence>
<dbReference type="GO" id="GO:0006847">
    <property type="term" value="P:plasma membrane acetate transport"/>
    <property type="evidence" value="ECO:0007669"/>
    <property type="project" value="TreeGrafter"/>
</dbReference>
<evidence type="ECO:0000313" key="12">
    <source>
        <dbReference type="EMBL" id="BBJ38290.1"/>
    </source>
</evidence>
<evidence type="ECO:0000256" key="2">
    <source>
        <dbReference type="ARBA" id="ARBA00006434"/>
    </source>
</evidence>
<evidence type="ECO:0000256" key="3">
    <source>
        <dbReference type="ARBA" id="ARBA00022448"/>
    </source>
</evidence>
<feature type="transmembrane region" description="Helical" evidence="11">
    <location>
        <begin position="130"/>
        <end position="153"/>
    </location>
</feature>
<feature type="transmembrane region" description="Helical" evidence="11">
    <location>
        <begin position="343"/>
        <end position="371"/>
    </location>
</feature>
<dbReference type="Proteomes" id="UP000463951">
    <property type="component" value="Chromosome"/>
</dbReference>
<feature type="transmembrane region" description="Helical" evidence="11">
    <location>
        <begin position="392"/>
        <end position="411"/>
    </location>
</feature>
<protein>
    <submittedName>
        <fullName evidence="12">Cation acetate symporter</fullName>
    </submittedName>
</protein>
<evidence type="ECO:0000256" key="5">
    <source>
        <dbReference type="ARBA" id="ARBA00022692"/>
    </source>
</evidence>
<feature type="transmembrane region" description="Helical" evidence="11">
    <location>
        <begin position="20"/>
        <end position="40"/>
    </location>
</feature>
<evidence type="ECO:0000313" key="13">
    <source>
        <dbReference type="Proteomes" id="UP000463951"/>
    </source>
</evidence>
<name>A0A499UEG1_9ACTN</name>
<dbReference type="InterPro" id="IPR001734">
    <property type="entry name" value="Na/solute_symporter"/>
</dbReference>
<dbReference type="EMBL" id="AP019620">
    <property type="protein sequence ID" value="BBJ38290.1"/>
    <property type="molecule type" value="Genomic_DNA"/>
</dbReference>
<feature type="transmembrane region" description="Helical" evidence="11">
    <location>
        <begin position="256"/>
        <end position="275"/>
    </location>
</feature>
<feature type="transmembrane region" description="Helical" evidence="11">
    <location>
        <begin position="490"/>
        <end position="512"/>
    </location>
</feature>
<evidence type="ECO:0000256" key="1">
    <source>
        <dbReference type="ARBA" id="ARBA00004651"/>
    </source>
</evidence>
<keyword evidence="5 11" id="KW-0812">Transmembrane</keyword>
<proteinExistence type="inferred from homology"/>
<dbReference type="Pfam" id="PF00474">
    <property type="entry name" value="SSF"/>
    <property type="match status" value="1"/>
</dbReference>
<feature type="transmembrane region" description="Helical" evidence="11">
    <location>
        <begin position="61"/>
        <end position="83"/>
    </location>
</feature>
<keyword evidence="6" id="KW-0769">Symport</keyword>
<feature type="transmembrane region" description="Helical" evidence="11">
    <location>
        <begin position="417"/>
        <end position="441"/>
    </location>
</feature>
<dbReference type="PANTHER" id="PTHR48086">
    <property type="entry name" value="SODIUM/PROLINE SYMPORTER-RELATED"/>
    <property type="match status" value="1"/>
</dbReference>
<evidence type="ECO:0000256" key="4">
    <source>
        <dbReference type="ARBA" id="ARBA00022475"/>
    </source>
</evidence>
<dbReference type="GO" id="GO:0015293">
    <property type="term" value="F:symporter activity"/>
    <property type="evidence" value="ECO:0007669"/>
    <property type="project" value="UniProtKB-KW"/>
</dbReference>
<keyword evidence="8 11" id="KW-0472">Membrane</keyword>
<organism evidence="12 13">
    <name type="scientific">Streptomyces antimycoticus</name>
    <dbReference type="NCBI Taxonomy" id="68175"/>
    <lineage>
        <taxon>Bacteria</taxon>
        <taxon>Bacillati</taxon>
        <taxon>Actinomycetota</taxon>
        <taxon>Actinomycetes</taxon>
        <taxon>Kitasatosporales</taxon>
        <taxon>Streptomycetaceae</taxon>
        <taxon>Streptomyces</taxon>
        <taxon>Streptomyces violaceusniger group</taxon>
    </lineage>
</organism>
<dbReference type="GO" id="GO:0015123">
    <property type="term" value="F:acetate transmembrane transporter activity"/>
    <property type="evidence" value="ECO:0007669"/>
    <property type="project" value="TreeGrafter"/>
</dbReference>
<sequence>MTHSPSYLLTVADNASITPFISLMLAMMISFLLCLIVGISSDDRVVEFFSANRSLPAAWNILALCGDHISTTVLLSGVGAVSLGGYDGMVVALSAVAGFVIMVPLAEPLRNTERFTLGGVLESRIGGSNVRTAGAVVTIAVCVPLSVIQLVVVGDVVAYVLGLNLAWASQTGTILIGLLVVSYAAFGGMRGTSLVKIGNVLLTFGVFLVLIWTVLKRFDWEVGSILETAGRQGGGASEFYSSGTLFGETTVGRLNLLSLCLTLALGPIVLPHIVMRIASYTHGVAARRAATLALPIMALIFTGIVIVGLSAAALVGSHSIAVSDPQGYSSMVMLVDSMNSKPLVTLIACAVFITALSTLSGLLLSAAASVAHDLYAHVVLRGRIAENREVALTRWVIVIFGAINVFLAVAFHHWNVVALVSFAAALTASTVLPALVYGLFWKGFTNRGLLWTLYGSLTSCVILEVSSLAVSGRPQSLLPQQDFHWFPLEHIGLVTIPAGFLLGWLGSQAGGGRARLGESRRRRTSGPSPQAW</sequence>
<feature type="transmembrane region" description="Helical" evidence="11">
    <location>
        <begin position="448"/>
        <end position="470"/>
    </location>
</feature>
<keyword evidence="4" id="KW-1003">Cell membrane</keyword>
<dbReference type="AlphaFoldDB" id="A0A499UEG1"/>
<keyword evidence="7 11" id="KW-1133">Transmembrane helix</keyword>
<keyword evidence="3" id="KW-0813">Transport</keyword>
<evidence type="ECO:0000256" key="7">
    <source>
        <dbReference type="ARBA" id="ARBA00022989"/>
    </source>
</evidence>
<dbReference type="PANTHER" id="PTHR48086:SF6">
    <property type="entry name" value="CATION_ACETATE SYMPORTER ACTP"/>
    <property type="match status" value="1"/>
</dbReference>
<comment type="similarity">
    <text evidence="2 9">Belongs to the sodium:solute symporter (SSF) (TC 2.A.21) family.</text>
</comment>
<accession>A0A499UEG1</accession>
<dbReference type="InterPro" id="IPR038377">
    <property type="entry name" value="Na/Glc_symporter_sf"/>
</dbReference>
<feature type="transmembrane region" description="Helical" evidence="11">
    <location>
        <begin position="165"/>
        <end position="185"/>
    </location>
</feature>
<dbReference type="GO" id="GO:0005886">
    <property type="term" value="C:plasma membrane"/>
    <property type="evidence" value="ECO:0007669"/>
    <property type="project" value="UniProtKB-SubCell"/>
</dbReference>
<comment type="subcellular location">
    <subcellularLocation>
        <location evidence="1">Cell membrane</location>
        <topology evidence="1">Multi-pass membrane protein</topology>
    </subcellularLocation>
</comment>
<dbReference type="InterPro" id="IPR050277">
    <property type="entry name" value="Sodium:Solute_Symporter"/>
</dbReference>
<gene>
    <name evidence="12" type="ORF">SSPO_010080</name>
</gene>
<feature type="transmembrane region" description="Helical" evidence="11">
    <location>
        <begin position="197"/>
        <end position="215"/>
    </location>
</feature>
<feature type="transmembrane region" description="Helical" evidence="11">
    <location>
        <begin position="296"/>
        <end position="323"/>
    </location>
</feature>
<evidence type="ECO:0000256" key="8">
    <source>
        <dbReference type="ARBA" id="ARBA00023136"/>
    </source>
</evidence>